<name>A0ABS1MJL0_9NOCA</name>
<reference evidence="2 3" key="1">
    <citation type="submission" date="2021-01" db="EMBL/GenBank/DDBJ databases">
        <title>WGS of actinomycetes isolated from Thailand.</title>
        <authorList>
            <person name="Thawai C."/>
        </authorList>
    </citation>
    <scope>NUCLEOTIDE SEQUENCE [LARGE SCALE GENOMIC DNA]</scope>
    <source>
        <strain evidence="2 3">LPG 2</strain>
    </source>
</reference>
<dbReference type="EMBL" id="JAERRJ010000028">
    <property type="protein sequence ID" value="MBL1080235.1"/>
    <property type="molecule type" value="Genomic_DNA"/>
</dbReference>
<keyword evidence="1" id="KW-0472">Membrane</keyword>
<comment type="caution">
    <text evidence="2">The sequence shown here is derived from an EMBL/GenBank/DDBJ whole genome shotgun (WGS) entry which is preliminary data.</text>
</comment>
<feature type="transmembrane region" description="Helical" evidence="1">
    <location>
        <begin position="6"/>
        <end position="26"/>
    </location>
</feature>
<accession>A0ABS1MJL0</accession>
<gene>
    <name evidence="2" type="ORF">JK358_38155</name>
</gene>
<evidence type="ECO:0008006" key="4">
    <source>
        <dbReference type="Google" id="ProtNLM"/>
    </source>
</evidence>
<dbReference type="Proteomes" id="UP000602198">
    <property type="component" value="Unassembled WGS sequence"/>
</dbReference>
<evidence type="ECO:0000313" key="2">
    <source>
        <dbReference type="EMBL" id="MBL1080235.1"/>
    </source>
</evidence>
<dbReference type="RefSeq" id="WP_201958589.1">
    <property type="nucleotide sequence ID" value="NZ_JAERRJ010000028.1"/>
</dbReference>
<evidence type="ECO:0000256" key="1">
    <source>
        <dbReference type="SAM" id="Phobius"/>
    </source>
</evidence>
<sequence length="156" mass="17692">MELADWLSAISILIALAALGFALVSWRHARQQTKIAAARRHEETAPVWETLRWGPTTGVSWQLELTVARGTLDRVVLEIHDSPGITFDLDRHPDATADRLERDATMHTGSSMFFWVKLAKSHGRRFRARVTSSFGGVEWEPVLLPRVPVVARRWDQ</sequence>
<keyword evidence="1" id="KW-0812">Transmembrane</keyword>
<keyword evidence="1" id="KW-1133">Transmembrane helix</keyword>
<organism evidence="2 3">
    <name type="scientific">Nocardia acididurans</name>
    <dbReference type="NCBI Taxonomy" id="2802282"/>
    <lineage>
        <taxon>Bacteria</taxon>
        <taxon>Bacillati</taxon>
        <taxon>Actinomycetota</taxon>
        <taxon>Actinomycetes</taxon>
        <taxon>Mycobacteriales</taxon>
        <taxon>Nocardiaceae</taxon>
        <taxon>Nocardia</taxon>
    </lineage>
</organism>
<evidence type="ECO:0000313" key="3">
    <source>
        <dbReference type="Proteomes" id="UP000602198"/>
    </source>
</evidence>
<protein>
    <recommendedName>
        <fullName evidence="4">DUF2550 family protein</fullName>
    </recommendedName>
</protein>
<proteinExistence type="predicted"/>
<keyword evidence="3" id="KW-1185">Reference proteome</keyword>